<feature type="transmembrane region" description="Helical" evidence="6">
    <location>
        <begin position="127"/>
        <end position="150"/>
    </location>
</feature>
<dbReference type="Pfam" id="PF02687">
    <property type="entry name" value="FtsX"/>
    <property type="match status" value="1"/>
</dbReference>
<accession>A0AAE4JTK4</accession>
<evidence type="ECO:0000256" key="3">
    <source>
        <dbReference type="ARBA" id="ARBA00022692"/>
    </source>
</evidence>
<feature type="transmembrane region" description="Helical" evidence="6">
    <location>
        <begin position="88"/>
        <end position="107"/>
    </location>
</feature>
<evidence type="ECO:0000256" key="4">
    <source>
        <dbReference type="ARBA" id="ARBA00022989"/>
    </source>
</evidence>
<comment type="caution">
    <text evidence="8">The sequence shown here is derived from an EMBL/GenBank/DDBJ whole genome shotgun (WGS) entry which is preliminary data.</text>
</comment>
<organism evidence="8 9">
    <name type="scientific">Clostridium sporogenes</name>
    <dbReference type="NCBI Taxonomy" id="1509"/>
    <lineage>
        <taxon>Bacteria</taxon>
        <taxon>Bacillati</taxon>
        <taxon>Bacillota</taxon>
        <taxon>Clostridia</taxon>
        <taxon>Eubacteriales</taxon>
        <taxon>Clostridiaceae</taxon>
        <taxon>Clostridium</taxon>
    </lineage>
</organism>
<dbReference type="Proteomes" id="UP001182303">
    <property type="component" value="Unassembled WGS sequence"/>
</dbReference>
<keyword evidence="2" id="KW-1003">Cell membrane</keyword>
<name>A0AAE4JTK4_CLOSG</name>
<evidence type="ECO:0000256" key="5">
    <source>
        <dbReference type="ARBA" id="ARBA00023136"/>
    </source>
</evidence>
<evidence type="ECO:0000256" key="2">
    <source>
        <dbReference type="ARBA" id="ARBA00022475"/>
    </source>
</evidence>
<gene>
    <name evidence="8" type="ORF">P9J83_08265</name>
</gene>
<sequence>MLHIIQSDKKINIDSGRVLSVTTHKDIVDGVSLFLDNMFGIIVFLLIVSILVFMLVMYLLIKMMIDKGTFSISLIKVFGFNDKEINKLYLGSSLYVVLTAVIISIPMGKLIMDNIYPFMVANVATTMPTYVSPMDYVIIIAIIFVSYFIVNLF</sequence>
<feature type="transmembrane region" description="Helical" evidence="6">
    <location>
        <begin position="38"/>
        <end position="61"/>
    </location>
</feature>
<dbReference type="AlphaFoldDB" id="A0AAE4JTK4"/>
<protein>
    <recommendedName>
        <fullName evidence="7">ABC3 transporter permease C-terminal domain-containing protein</fullName>
    </recommendedName>
</protein>
<keyword evidence="4 6" id="KW-1133">Transmembrane helix</keyword>
<evidence type="ECO:0000256" key="1">
    <source>
        <dbReference type="ARBA" id="ARBA00004651"/>
    </source>
</evidence>
<keyword evidence="3 6" id="KW-0812">Transmembrane</keyword>
<dbReference type="GO" id="GO:0005886">
    <property type="term" value="C:plasma membrane"/>
    <property type="evidence" value="ECO:0007669"/>
    <property type="project" value="UniProtKB-SubCell"/>
</dbReference>
<evidence type="ECO:0000256" key="6">
    <source>
        <dbReference type="SAM" id="Phobius"/>
    </source>
</evidence>
<feature type="domain" description="ABC3 transporter permease C-terminal" evidence="7">
    <location>
        <begin position="44"/>
        <end position="150"/>
    </location>
</feature>
<reference evidence="8" key="1">
    <citation type="submission" date="2023-04" db="EMBL/GenBank/DDBJ databases">
        <title>Assessment of the microbiological origin of a defect in Grana Padano cheese.</title>
        <authorList>
            <person name="Zago M."/>
            <person name="Rossetti L."/>
            <person name="Bonvini B."/>
            <person name="Carminati D."/>
            <person name="Giraffa G."/>
        </authorList>
    </citation>
    <scope>NUCLEOTIDE SEQUENCE</scope>
    <source>
        <strain evidence="8">4990</strain>
    </source>
</reference>
<dbReference type="EMBL" id="JARUIS010000009">
    <property type="protein sequence ID" value="MDS1003488.1"/>
    <property type="molecule type" value="Genomic_DNA"/>
</dbReference>
<evidence type="ECO:0000313" key="8">
    <source>
        <dbReference type="EMBL" id="MDS1003488.1"/>
    </source>
</evidence>
<proteinExistence type="predicted"/>
<keyword evidence="5 6" id="KW-0472">Membrane</keyword>
<comment type="subcellular location">
    <subcellularLocation>
        <location evidence="1">Cell membrane</location>
        <topology evidence="1">Multi-pass membrane protein</topology>
    </subcellularLocation>
</comment>
<evidence type="ECO:0000259" key="7">
    <source>
        <dbReference type="Pfam" id="PF02687"/>
    </source>
</evidence>
<evidence type="ECO:0000313" key="9">
    <source>
        <dbReference type="Proteomes" id="UP001182303"/>
    </source>
</evidence>
<dbReference type="InterPro" id="IPR003838">
    <property type="entry name" value="ABC3_permease_C"/>
</dbReference>